<dbReference type="Proteomes" id="UP000218287">
    <property type="component" value="Chromosome"/>
</dbReference>
<dbReference type="AlphaFoldDB" id="A0A1Z4GHP4"/>
<dbReference type="OrthoDB" id="423143at2"/>
<keyword evidence="1" id="KW-0732">Signal</keyword>
<organism evidence="2 3">
    <name type="scientific">Anabaenopsis circularis NIES-21</name>
    <dbReference type="NCBI Taxonomy" id="1085406"/>
    <lineage>
        <taxon>Bacteria</taxon>
        <taxon>Bacillati</taxon>
        <taxon>Cyanobacteriota</taxon>
        <taxon>Cyanophyceae</taxon>
        <taxon>Nostocales</taxon>
        <taxon>Nodulariaceae</taxon>
        <taxon>Anabaenopsis</taxon>
    </lineage>
</organism>
<reference evidence="2 3" key="1">
    <citation type="submission" date="2017-06" db="EMBL/GenBank/DDBJ databases">
        <title>Genome sequencing of cyanobaciteial culture collection at National Institute for Environmental Studies (NIES).</title>
        <authorList>
            <person name="Hirose Y."/>
            <person name="Shimura Y."/>
            <person name="Fujisawa T."/>
            <person name="Nakamura Y."/>
            <person name="Kawachi M."/>
        </authorList>
    </citation>
    <scope>NUCLEOTIDE SEQUENCE [LARGE SCALE GENOMIC DNA]</scope>
    <source>
        <strain evidence="2 3">NIES-21</strain>
    </source>
</reference>
<keyword evidence="3" id="KW-1185">Reference proteome</keyword>
<feature type="signal peptide" evidence="1">
    <location>
        <begin position="1"/>
        <end position="23"/>
    </location>
</feature>
<feature type="chain" id="PRO_5013232714" description="DUF2808 domain-containing protein" evidence="1">
    <location>
        <begin position="24"/>
        <end position="155"/>
    </location>
</feature>
<protein>
    <recommendedName>
        <fullName evidence="4">DUF2808 domain-containing protein</fullName>
    </recommendedName>
</protein>
<proteinExistence type="predicted"/>
<dbReference type="Pfam" id="PF10989">
    <property type="entry name" value="DUF2808"/>
    <property type="match status" value="1"/>
</dbReference>
<evidence type="ECO:0008006" key="4">
    <source>
        <dbReference type="Google" id="ProtNLM"/>
    </source>
</evidence>
<name>A0A1Z4GHP4_9CYAN</name>
<dbReference type="InterPro" id="IPR021256">
    <property type="entry name" value="DUF2808"/>
</dbReference>
<gene>
    <name evidence="2" type="ORF">NIES21_27420</name>
</gene>
<evidence type="ECO:0000313" key="3">
    <source>
        <dbReference type="Proteomes" id="UP000218287"/>
    </source>
</evidence>
<evidence type="ECO:0000256" key="1">
    <source>
        <dbReference type="SAM" id="SignalP"/>
    </source>
</evidence>
<evidence type="ECO:0000313" key="2">
    <source>
        <dbReference type="EMBL" id="BAY16908.1"/>
    </source>
</evidence>
<dbReference type="EMBL" id="AP018174">
    <property type="protein sequence ID" value="BAY16908.1"/>
    <property type="molecule type" value="Genomic_DNA"/>
</dbReference>
<accession>A0A1Z4GHP4</accession>
<sequence>MKRLILLSSVSLAIAATCLPAQAQRQEISYNSTAPRISSTSGYDNTHTISVYTGMQPLSYLIVRPSDAIKVSDNIDVTDQSGRRVDTSITREDDRKIRINFSQPIPPGTNLNIAFRNIDFANAFPNRSFVYYDISGGHIGLSREVPYGLAQVQVY</sequence>